<keyword evidence="11" id="KW-1185">Reference proteome</keyword>
<evidence type="ECO:0000256" key="7">
    <source>
        <dbReference type="SAM" id="Phobius"/>
    </source>
</evidence>
<evidence type="ECO:0000256" key="8">
    <source>
        <dbReference type="SAM" id="SignalP"/>
    </source>
</evidence>
<reference evidence="10 11" key="1">
    <citation type="submission" date="2023-08" db="EMBL/GenBank/DDBJ databases">
        <title>Rhodoferax potami sp. nov. and Rhodoferax mekongensis sp. nov., isolated from the Mekong River in Thailand.</title>
        <authorList>
            <person name="Kitikhun S."/>
            <person name="Charoenyingcharoen P."/>
            <person name="Siriarchawattana P."/>
            <person name="Likhitrattanapisal S."/>
            <person name="Nilsakha T."/>
            <person name="Chanpet A."/>
            <person name="Rattanawaree P."/>
            <person name="Ingsriswang S."/>
        </authorList>
    </citation>
    <scope>NUCLEOTIDE SEQUENCE [LARGE SCALE GENOMIC DNA]</scope>
    <source>
        <strain evidence="10 11">TBRC 17307</strain>
    </source>
</reference>
<evidence type="ECO:0000256" key="6">
    <source>
        <dbReference type="ARBA" id="ARBA00023136"/>
    </source>
</evidence>
<evidence type="ECO:0000313" key="11">
    <source>
        <dbReference type="Proteomes" id="UP001302257"/>
    </source>
</evidence>
<proteinExistence type="predicted"/>
<keyword evidence="8" id="KW-0732">Signal</keyword>
<protein>
    <submittedName>
        <fullName evidence="10">Heme biosynthesis HemY N-terminal domain-containing protein</fullName>
    </submittedName>
</protein>
<evidence type="ECO:0000256" key="3">
    <source>
        <dbReference type="ARBA" id="ARBA00022475"/>
    </source>
</evidence>
<dbReference type="RefSeq" id="WP_313869200.1">
    <property type="nucleotide sequence ID" value="NZ_CP132507.1"/>
</dbReference>
<keyword evidence="5 7" id="KW-1133">Transmembrane helix</keyword>
<dbReference type="NCBIfam" id="TIGR00540">
    <property type="entry name" value="TPR_hemY_coli"/>
    <property type="match status" value="1"/>
</dbReference>
<evidence type="ECO:0000256" key="5">
    <source>
        <dbReference type="ARBA" id="ARBA00022989"/>
    </source>
</evidence>
<keyword evidence="4 7" id="KW-0812">Transmembrane</keyword>
<gene>
    <name evidence="10" type="ORF">RAN89_08775</name>
</gene>
<keyword evidence="6 7" id="KW-0472">Membrane</keyword>
<feature type="signal peptide" evidence="8">
    <location>
        <begin position="1"/>
        <end position="21"/>
    </location>
</feature>
<sequence>MRFALWLMALFCMAVASALFAGNNQGTVTLYWPPYRVDMSLNLVLLALALAFITLHLALRGISGLFSIPQQARRWRLSYKERTIYSGLLDTISHLVAGRFVRARKAAEVVVAVEDAMLSSGDALPDAARLRTLAHLLAAESAHALQDRGTRETHFQRALQEAGSKDASDLRDGVQLRAARWALEDRDSTGAVQWLEQLPVGTARRTIALRLRFKAARQARNTRVALDAARVLTKHRAFSEVAGTGIVRGLALELLRGAHDAAQLEQAWAALDSPERLLPDVALEAAERLLVLDGDVATARLWVLPLWQGQNPQAPAMSYEQRVRLVRVLERSFMSEETQPDGVWLSRIETAQMAQPGDPLLQYLAGVLCVRLSLWGKAQALLRQAIPMLKDADMKRRAWLAMAELAEHRLDTKGAAEAYKAAAKA</sequence>
<accession>A0ABZ0B3U8</accession>
<name>A0ABZ0B3U8_9BURK</name>
<evidence type="ECO:0000313" key="10">
    <source>
        <dbReference type="EMBL" id="WNO06503.1"/>
    </source>
</evidence>
<feature type="domain" description="HemY N-terminal" evidence="9">
    <location>
        <begin position="26"/>
        <end position="144"/>
    </location>
</feature>
<dbReference type="InterPro" id="IPR010817">
    <property type="entry name" value="HemY_N"/>
</dbReference>
<dbReference type="Pfam" id="PF07219">
    <property type="entry name" value="HemY_N"/>
    <property type="match status" value="1"/>
</dbReference>
<evidence type="ECO:0000259" key="9">
    <source>
        <dbReference type="Pfam" id="PF07219"/>
    </source>
</evidence>
<dbReference type="EMBL" id="CP132507">
    <property type="protein sequence ID" value="WNO06503.1"/>
    <property type="molecule type" value="Genomic_DNA"/>
</dbReference>
<dbReference type="InterPro" id="IPR005254">
    <property type="entry name" value="Heme_biosyn_assoc_TPR_pro"/>
</dbReference>
<evidence type="ECO:0000256" key="4">
    <source>
        <dbReference type="ARBA" id="ARBA00022692"/>
    </source>
</evidence>
<keyword evidence="3" id="KW-1003">Cell membrane</keyword>
<feature type="transmembrane region" description="Helical" evidence="7">
    <location>
        <begin position="45"/>
        <end position="68"/>
    </location>
</feature>
<evidence type="ECO:0000256" key="1">
    <source>
        <dbReference type="ARBA" id="ARBA00004141"/>
    </source>
</evidence>
<feature type="chain" id="PRO_5045859579" evidence="8">
    <location>
        <begin position="22"/>
        <end position="425"/>
    </location>
</feature>
<comment type="subcellular location">
    <subcellularLocation>
        <location evidence="2">Cell membrane</location>
    </subcellularLocation>
    <subcellularLocation>
        <location evidence="1">Membrane</location>
        <topology evidence="1">Multi-pass membrane protein</topology>
    </subcellularLocation>
</comment>
<organism evidence="10 11">
    <name type="scientific">Rhodoferax mekongensis</name>
    <dbReference type="NCBI Taxonomy" id="3068341"/>
    <lineage>
        <taxon>Bacteria</taxon>
        <taxon>Pseudomonadati</taxon>
        <taxon>Pseudomonadota</taxon>
        <taxon>Betaproteobacteria</taxon>
        <taxon>Burkholderiales</taxon>
        <taxon>Comamonadaceae</taxon>
        <taxon>Rhodoferax</taxon>
    </lineage>
</organism>
<evidence type="ECO:0000256" key="2">
    <source>
        <dbReference type="ARBA" id="ARBA00004236"/>
    </source>
</evidence>
<dbReference type="Proteomes" id="UP001302257">
    <property type="component" value="Chromosome"/>
</dbReference>